<keyword evidence="3" id="KW-1133">Transmembrane helix</keyword>
<organism evidence="4 5">
    <name type="scientific">Arthrobacter phage Tweety19</name>
    <dbReference type="NCBI Taxonomy" id="2768133"/>
    <lineage>
        <taxon>Viruses</taxon>
        <taxon>Duplodnaviria</taxon>
        <taxon>Heunggongvirae</taxon>
        <taxon>Uroviricota</taxon>
        <taxon>Caudoviricetes</taxon>
        <taxon>Casidaviridae</taxon>
        <taxon>Galvastonvirus</taxon>
        <taxon>Galvastonvirus tweety19</taxon>
    </lineage>
</organism>
<evidence type="ECO:0000256" key="2">
    <source>
        <dbReference type="SAM" id="MobiDB-lite"/>
    </source>
</evidence>
<name>A0A7G9W220_9CAUD</name>
<sequence length="138" mass="15707">MEVVLSFIGAVTGALLTYLGVRFTARQTAKAQKDAATVSAHVSNRQVDLEEWKALVGGLRDEVNRLTSRVEKLEKQRDDDHDHIETLEAEARAHEARYRLLLRFARDVLAWAYRLDPSATPPTPPDVLREEFQSERTH</sequence>
<feature type="compositionally biased region" description="Basic and acidic residues" evidence="2">
    <location>
        <begin position="127"/>
        <end position="138"/>
    </location>
</feature>
<keyword evidence="5" id="KW-1185">Reference proteome</keyword>
<dbReference type="Proteomes" id="UP000516204">
    <property type="component" value="Segment"/>
</dbReference>
<proteinExistence type="predicted"/>
<evidence type="ECO:0000256" key="3">
    <source>
        <dbReference type="SAM" id="Phobius"/>
    </source>
</evidence>
<keyword evidence="1" id="KW-0175">Coiled coil</keyword>
<keyword evidence="3" id="KW-0472">Membrane</keyword>
<feature type="transmembrane region" description="Helical" evidence="3">
    <location>
        <begin position="6"/>
        <end position="25"/>
    </location>
</feature>
<feature type="coiled-coil region" evidence="1">
    <location>
        <begin position="49"/>
        <end position="90"/>
    </location>
</feature>
<evidence type="ECO:0000256" key="1">
    <source>
        <dbReference type="SAM" id="Coils"/>
    </source>
</evidence>
<gene>
    <name evidence="4" type="primary">22</name>
    <name evidence="4" type="ORF">SEA_TWEETY19_22</name>
</gene>
<dbReference type="GeneID" id="77954809"/>
<dbReference type="RefSeq" id="YP_010678413.1">
    <property type="nucleotide sequence ID" value="NC_071035.1"/>
</dbReference>
<accession>A0A7G9W220</accession>
<protein>
    <submittedName>
        <fullName evidence="4">Uncharacterized protein</fullName>
    </submittedName>
</protein>
<dbReference type="KEGG" id="vg:77954809"/>
<feature type="region of interest" description="Disordered" evidence="2">
    <location>
        <begin position="119"/>
        <end position="138"/>
    </location>
</feature>
<keyword evidence="3" id="KW-0812">Transmembrane</keyword>
<reference evidence="5" key="1">
    <citation type="submission" date="2020-08" db="EMBL/GenBank/DDBJ databases">
        <authorList>
            <person name="Hillin M.J."/>
            <person name="Beth T.W."/>
            <person name="Collman T.N."/>
            <person name="Davis R.E."/>
            <person name="Dobesh B.I."/>
            <person name="Johnson A.L."/>
            <person name="Lewis B.M."/>
            <person name="Suarez T.R."/>
            <person name="Villa E.C."/>
            <person name="Walker J.R."/>
            <person name="Labonte J.M."/>
            <person name="Butela K.A."/>
            <person name="Garlena R.A."/>
            <person name="Russell D.A."/>
            <person name="Pope W.H."/>
            <person name="Jacobs-Sera D."/>
            <person name="Hatfull G.F."/>
        </authorList>
    </citation>
    <scope>NUCLEOTIDE SEQUENCE [LARGE SCALE GENOMIC DNA]</scope>
</reference>
<evidence type="ECO:0000313" key="4">
    <source>
        <dbReference type="EMBL" id="QNO12683.1"/>
    </source>
</evidence>
<evidence type="ECO:0000313" key="5">
    <source>
        <dbReference type="Proteomes" id="UP000516204"/>
    </source>
</evidence>
<dbReference type="EMBL" id="MT897906">
    <property type="protein sequence ID" value="QNO12683.1"/>
    <property type="molecule type" value="Genomic_DNA"/>
</dbReference>